<dbReference type="GO" id="GO:0000428">
    <property type="term" value="C:DNA-directed RNA polymerase complex"/>
    <property type="evidence" value="ECO:0007669"/>
    <property type="project" value="UniProtKB-KW"/>
</dbReference>
<keyword evidence="1" id="KW-0804">Transcription</keyword>
<dbReference type="SUPFAM" id="SSF88659">
    <property type="entry name" value="Sigma3 and sigma4 domains of RNA polymerase sigma factors"/>
    <property type="match status" value="1"/>
</dbReference>
<dbReference type="InterPro" id="IPR013324">
    <property type="entry name" value="RNA_pol_sigma_r3/r4-like"/>
</dbReference>
<dbReference type="RefSeq" id="WP_211080977.1">
    <property type="nucleotide sequence ID" value="NZ_CBCSLC010000013.1"/>
</dbReference>
<name>A0ABS4RNF0_PAEXY</name>
<evidence type="ECO:0000313" key="2">
    <source>
        <dbReference type="Proteomes" id="UP000810207"/>
    </source>
</evidence>
<reference evidence="1 2" key="1">
    <citation type="submission" date="2021-03" db="EMBL/GenBank/DDBJ databases">
        <title>Genomic Encyclopedia of Type Strains, Phase IV (KMG-IV): sequencing the most valuable type-strain genomes for metagenomic binning, comparative biology and taxonomic classification.</title>
        <authorList>
            <person name="Goeker M."/>
        </authorList>
    </citation>
    <scope>NUCLEOTIDE SEQUENCE [LARGE SCALE GENOMIC DNA]</scope>
    <source>
        <strain evidence="1 2">DSM 21292</strain>
    </source>
</reference>
<accession>A0ABS4RNF0</accession>
<comment type="caution">
    <text evidence="1">The sequence shown here is derived from an EMBL/GenBank/DDBJ whole genome shotgun (WGS) entry which is preliminary data.</text>
</comment>
<gene>
    <name evidence="1" type="ORF">J2Z28_000414</name>
</gene>
<dbReference type="Proteomes" id="UP000810207">
    <property type="component" value="Unassembled WGS sequence"/>
</dbReference>
<keyword evidence="2" id="KW-1185">Reference proteome</keyword>
<proteinExistence type="predicted"/>
<organism evidence="1 2">
    <name type="scientific">Paenibacillus xylanexedens</name>
    <dbReference type="NCBI Taxonomy" id="528191"/>
    <lineage>
        <taxon>Bacteria</taxon>
        <taxon>Bacillati</taxon>
        <taxon>Bacillota</taxon>
        <taxon>Bacilli</taxon>
        <taxon>Bacillales</taxon>
        <taxon>Paenibacillaceae</taxon>
        <taxon>Paenibacillus</taxon>
    </lineage>
</organism>
<sequence length="136" mass="16014">MDNNQLTELLKDYRSYKFAVQNLIEVEANRWSSIYDERAYGNLDGWDKSRYSRIVNLIDGAVNEVLSDDQRMVIMRKYLDRNTMDLVEISKAVHIHRTTVGRWHTEAIRRLSVALAPLSYKDREISNIDFMFNQPA</sequence>
<dbReference type="EMBL" id="JAGIKV010000001">
    <property type="protein sequence ID" value="MBP2243809.1"/>
    <property type="molecule type" value="Genomic_DNA"/>
</dbReference>
<keyword evidence="1" id="KW-0240">DNA-directed RNA polymerase</keyword>
<protein>
    <submittedName>
        <fullName evidence="1">DNA-directed RNA polymerase specialized sigma subunit</fullName>
    </submittedName>
</protein>
<dbReference type="Gene3D" id="1.20.140.160">
    <property type="match status" value="1"/>
</dbReference>
<evidence type="ECO:0000313" key="1">
    <source>
        <dbReference type="EMBL" id="MBP2243809.1"/>
    </source>
</evidence>